<comment type="similarity">
    <text evidence="3">Belongs to the NPH3 family.</text>
</comment>
<reference evidence="7 8" key="1">
    <citation type="journal article" date="2018" name="Mol. Plant">
        <title>The genome of Artemisia annua provides insight into the evolution of Asteraceae family and artemisinin biosynthesis.</title>
        <authorList>
            <person name="Shen Q."/>
            <person name="Zhang L."/>
            <person name="Liao Z."/>
            <person name="Wang S."/>
            <person name="Yan T."/>
            <person name="Shi P."/>
            <person name="Liu M."/>
            <person name="Fu X."/>
            <person name="Pan Q."/>
            <person name="Wang Y."/>
            <person name="Lv Z."/>
            <person name="Lu X."/>
            <person name="Zhang F."/>
            <person name="Jiang W."/>
            <person name="Ma Y."/>
            <person name="Chen M."/>
            <person name="Hao X."/>
            <person name="Li L."/>
            <person name="Tang Y."/>
            <person name="Lv G."/>
            <person name="Zhou Y."/>
            <person name="Sun X."/>
            <person name="Brodelius P.E."/>
            <person name="Rose J.K.C."/>
            <person name="Tang K."/>
        </authorList>
    </citation>
    <scope>NUCLEOTIDE SEQUENCE [LARGE SCALE GENOMIC DNA]</scope>
    <source>
        <strain evidence="8">cv. Huhao1</strain>
        <tissue evidence="7">Leaf</tissue>
    </source>
</reference>
<dbReference type="EMBL" id="PKPP01003059">
    <property type="protein sequence ID" value="PWA71568.1"/>
    <property type="molecule type" value="Genomic_DNA"/>
</dbReference>
<feature type="compositionally biased region" description="Low complexity" evidence="4">
    <location>
        <begin position="560"/>
        <end position="578"/>
    </location>
</feature>
<dbReference type="PANTHER" id="PTHR32370">
    <property type="entry name" value="OS12G0117600 PROTEIN"/>
    <property type="match status" value="1"/>
</dbReference>
<evidence type="ECO:0000256" key="3">
    <source>
        <dbReference type="PROSITE-ProRule" id="PRU00982"/>
    </source>
</evidence>
<dbReference type="InterPro" id="IPR043454">
    <property type="entry name" value="NPH3/RPT2-like"/>
</dbReference>
<dbReference type="PROSITE" id="PS50097">
    <property type="entry name" value="BTB"/>
    <property type="match status" value="1"/>
</dbReference>
<evidence type="ECO:0000313" key="7">
    <source>
        <dbReference type="EMBL" id="PWA71568.1"/>
    </source>
</evidence>
<dbReference type="Proteomes" id="UP000245207">
    <property type="component" value="Unassembled WGS sequence"/>
</dbReference>
<feature type="domain" description="NPH3" evidence="6">
    <location>
        <begin position="212"/>
        <end position="482"/>
    </location>
</feature>
<gene>
    <name evidence="7" type="ORF">CTI12_AA279480</name>
</gene>
<dbReference type="InterPro" id="IPR000210">
    <property type="entry name" value="BTB/POZ_dom"/>
</dbReference>
<dbReference type="Pfam" id="PF00651">
    <property type="entry name" value="BTB"/>
    <property type="match status" value="1"/>
</dbReference>
<feature type="domain" description="BTB" evidence="5">
    <location>
        <begin position="31"/>
        <end position="101"/>
    </location>
</feature>
<proteinExistence type="inferred from homology"/>
<evidence type="ECO:0000313" key="8">
    <source>
        <dbReference type="Proteomes" id="UP000245207"/>
    </source>
</evidence>
<evidence type="ECO:0000256" key="2">
    <source>
        <dbReference type="ARBA" id="ARBA00022786"/>
    </source>
</evidence>
<dbReference type="OrthoDB" id="624345at2759"/>
<dbReference type="PROSITE" id="PS51649">
    <property type="entry name" value="NPH3"/>
    <property type="match status" value="1"/>
</dbReference>
<keyword evidence="8" id="KW-1185">Reference proteome</keyword>
<dbReference type="STRING" id="35608.A0A2U1NDJ9"/>
<organism evidence="7 8">
    <name type="scientific">Artemisia annua</name>
    <name type="common">Sweet wormwood</name>
    <dbReference type="NCBI Taxonomy" id="35608"/>
    <lineage>
        <taxon>Eukaryota</taxon>
        <taxon>Viridiplantae</taxon>
        <taxon>Streptophyta</taxon>
        <taxon>Embryophyta</taxon>
        <taxon>Tracheophyta</taxon>
        <taxon>Spermatophyta</taxon>
        <taxon>Magnoliopsida</taxon>
        <taxon>eudicotyledons</taxon>
        <taxon>Gunneridae</taxon>
        <taxon>Pentapetalae</taxon>
        <taxon>asterids</taxon>
        <taxon>campanulids</taxon>
        <taxon>Asterales</taxon>
        <taxon>Asteraceae</taxon>
        <taxon>Asteroideae</taxon>
        <taxon>Anthemideae</taxon>
        <taxon>Artemisiinae</taxon>
        <taxon>Artemisia</taxon>
    </lineage>
</organism>
<dbReference type="InterPro" id="IPR011333">
    <property type="entry name" value="SKP1/BTB/POZ_sf"/>
</dbReference>
<dbReference type="GO" id="GO:0016567">
    <property type="term" value="P:protein ubiquitination"/>
    <property type="evidence" value="ECO:0007669"/>
    <property type="project" value="UniProtKB-UniPathway"/>
</dbReference>
<dbReference type="Pfam" id="PF03000">
    <property type="entry name" value="NPH3"/>
    <property type="match status" value="1"/>
</dbReference>
<comment type="pathway">
    <text evidence="1">Protein modification; protein ubiquitination.</text>
</comment>
<comment type="caution">
    <text evidence="7">The sequence shown here is derived from an EMBL/GenBank/DDBJ whole genome shotgun (WGS) entry which is preliminary data.</text>
</comment>
<protein>
    <submittedName>
        <fullName evidence="7">BTB/POZ-like protein</fullName>
    </submittedName>
</protein>
<evidence type="ECO:0000259" key="5">
    <source>
        <dbReference type="PROSITE" id="PS50097"/>
    </source>
</evidence>
<accession>A0A2U1NDJ9</accession>
<evidence type="ECO:0000256" key="1">
    <source>
        <dbReference type="ARBA" id="ARBA00004906"/>
    </source>
</evidence>
<keyword evidence="2" id="KW-0833">Ubl conjugation pathway</keyword>
<dbReference type="Gene3D" id="3.30.710.10">
    <property type="entry name" value="Potassium Channel Kv1.1, Chain A"/>
    <property type="match status" value="1"/>
</dbReference>
<dbReference type="InterPro" id="IPR027356">
    <property type="entry name" value="NPH3_dom"/>
</dbReference>
<dbReference type="SUPFAM" id="SSF54695">
    <property type="entry name" value="POZ domain"/>
    <property type="match status" value="1"/>
</dbReference>
<evidence type="ECO:0000256" key="4">
    <source>
        <dbReference type="SAM" id="MobiDB-lite"/>
    </source>
</evidence>
<name>A0A2U1NDJ9_ARTAN</name>
<evidence type="ECO:0000259" key="6">
    <source>
        <dbReference type="PROSITE" id="PS51649"/>
    </source>
</evidence>
<dbReference type="AlphaFoldDB" id="A0A2U1NDJ9"/>
<dbReference type="UniPathway" id="UPA00143"/>
<sequence>MKFMKLGSKPDAFQHDHDSNSIRCVSSDLATDFTVVVDDITFHLHKYPLLSKSNKLQKLALQASEEEEDVDVIHLVDFPGGPKTFEICAKFCYGITVSVSPYTVVAVRCAAEYLEMTEDVEKGNLIYKLEVFLKSSIYRSWKDSIIVLQSTTDLRTWSEDLHITSRCVESVAAKTAIDPACVNWSYSYNRGNRRVDAIEKVDEIGMVSVPKDWWTEDLCELDIEVYKRVICAVIAKKQVEGALIGDALKTYCLRWLPDCGDKFECDDGDKYRLLIESVICLLTTDKAVSCSCGFLLKLLKVSILVGVDPLVRDELIKVVSLKLDEASVRDLLIPAEDPKTTVYDVELVQCLVDRFFDRMSSDDIDGKKSDLVLVTTRQCAIIGCLIDGYLAEVACDPNLTLSTFMALARSIPEAGRPVHDGIYGAVDVYLKEHSTLTKSEKKKVCELIDVKRLSPNACAHAAQNDRLPLRMVVQILFHEQARATAAIQLAARSNRPQEHDWDIKVPLRSKSLRTPSRLKLNDGDSEKEVVSGGSMRLFPSRSRRILDRFWVVGLGRYGESKSSGTSGSSQSKSSSASSRKQRYSIS</sequence>
<feature type="region of interest" description="Disordered" evidence="4">
    <location>
        <begin position="557"/>
        <end position="586"/>
    </location>
</feature>